<dbReference type="Proteomes" id="UP000694421">
    <property type="component" value="Unplaced"/>
</dbReference>
<keyword evidence="4" id="KW-0677">Repeat</keyword>
<evidence type="ECO:0000256" key="7">
    <source>
        <dbReference type="ARBA" id="ARBA00023014"/>
    </source>
</evidence>
<dbReference type="GeneTree" id="ENSGT00390000018225"/>
<evidence type="ECO:0000256" key="3">
    <source>
        <dbReference type="ARBA" id="ARBA00022723"/>
    </source>
</evidence>
<dbReference type="PROSITE" id="PS51296">
    <property type="entry name" value="RIESKE"/>
    <property type="match status" value="1"/>
</dbReference>
<evidence type="ECO:0000256" key="1">
    <source>
        <dbReference type="ARBA" id="ARBA00022553"/>
    </source>
</evidence>
<dbReference type="GO" id="GO:0046872">
    <property type="term" value="F:metal ion binding"/>
    <property type="evidence" value="ECO:0007669"/>
    <property type="project" value="UniProtKB-KW"/>
</dbReference>
<evidence type="ECO:0000313" key="12">
    <source>
        <dbReference type="Proteomes" id="UP000694421"/>
    </source>
</evidence>
<sequence length="160" mass="18158">MNEESSVKMSDKMEASGPVWVGREDDIKKLRKKTATVHDREIVVFYHDGRFYALDCRCYHAGGPLHQGEIEEINGQACIICPWHKYKITLATGEGLYQAINPREPSLTPKWRSKGVKQRTHKVTVDSGNVYVTLSANTDSIDSDYYAEKFKNTITSAKKM</sequence>
<reference evidence="11" key="1">
    <citation type="submission" date="2025-05" db="UniProtKB">
        <authorList>
            <consortium name="Ensembl"/>
        </authorList>
    </citation>
    <scope>IDENTIFICATION</scope>
</reference>
<dbReference type="FunFam" id="2.102.10.10:FF:000009">
    <property type="entry name" value="Rieske Fe-S domain containing"/>
    <property type="match status" value="1"/>
</dbReference>
<keyword evidence="6" id="KW-0408">Iron</keyword>
<keyword evidence="3" id="KW-0479">Metal-binding</keyword>
<keyword evidence="2" id="KW-0001">2Fe-2S</keyword>
<comment type="cofactor">
    <cofactor evidence="8">
        <name>[2Fe-2S] cluster</name>
        <dbReference type="ChEBI" id="CHEBI:190135"/>
    </cofactor>
</comment>
<dbReference type="SUPFAM" id="SSF50022">
    <property type="entry name" value="ISP domain"/>
    <property type="match status" value="1"/>
</dbReference>
<name>A0A8D0BRG7_SALMN</name>
<evidence type="ECO:0000259" key="10">
    <source>
        <dbReference type="PROSITE" id="PS51296"/>
    </source>
</evidence>
<evidence type="ECO:0000256" key="5">
    <source>
        <dbReference type="ARBA" id="ARBA00022990"/>
    </source>
</evidence>
<dbReference type="Pfam" id="PF22543">
    <property type="entry name" value="Rieske_4"/>
    <property type="match status" value="1"/>
</dbReference>
<dbReference type="InterPro" id="IPR017941">
    <property type="entry name" value="Rieske_2Fe-2S"/>
</dbReference>
<dbReference type="PANTHER" id="PTHR21496:SF0">
    <property type="entry name" value="RIESKE DOMAIN-CONTAINING PROTEIN"/>
    <property type="match status" value="1"/>
</dbReference>
<keyword evidence="5" id="KW-0007">Acetylation</keyword>
<feature type="domain" description="Rieske" evidence="10">
    <location>
        <begin position="18"/>
        <end position="132"/>
    </location>
</feature>
<evidence type="ECO:0000256" key="8">
    <source>
        <dbReference type="ARBA" id="ARBA00034078"/>
    </source>
</evidence>
<evidence type="ECO:0000256" key="4">
    <source>
        <dbReference type="ARBA" id="ARBA00022737"/>
    </source>
</evidence>
<proteinExistence type="predicted"/>
<evidence type="ECO:0000313" key="11">
    <source>
        <dbReference type="Ensembl" id="ENSSMRP00000009980.1"/>
    </source>
</evidence>
<evidence type="ECO:0000256" key="2">
    <source>
        <dbReference type="ARBA" id="ARBA00022714"/>
    </source>
</evidence>
<keyword evidence="1" id="KW-0597">Phosphoprotein</keyword>
<dbReference type="InterPro" id="IPR036922">
    <property type="entry name" value="Rieske_2Fe-2S_sf"/>
</dbReference>
<dbReference type="Ensembl" id="ENSSMRT00000011632.1">
    <property type="protein sequence ID" value="ENSSMRP00000009980.1"/>
    <property type="gene ID" value="ENSSMRG00000007933.1"/>
</dbReference>
<dbReference type="OMA" id="SAVPKWC"/>
<keyword evidence="7" id="KW-0411">Iron-sulfur</keyword>
<dbReference type="InterPro" id="IPR054716">
    <property type="entry name" value="Sol_Rieske_ferrdox_dom"/>
</dbReference>
<evidence type="ECO:0000256" key="6">
    <source>
        <dbReference type="ARBA" id="ARBA00023004"/>
    </source>
</evidence>
<dbReference type="Ensembl" id="ENSSMRT00000011636.1">
    <property type="protein sequence ID" value="ENSSMRP00000009984.1"/>
    <property type="gene ID" value="ENSSMRG00000007933.1"/>
</dbReference>
<dbReference type="GO" id="GO:0051537">
    <property type="term" value="F:2 iron, 2 sulfur cluster binding"/>
    <property type="evidence" value="ECO:0007669"/>
    <property type="project" value="UniProtKB-KW"/>
</dbReference>
<evidence type="ECO:0000256" key="9">
    <source>
        <dbReference type="ARBA" id="ARBA00071952"/>
    </source>
</evidence>
<keyword evidence="12" id="KW-1185">Reference proteome</keyword>
<accession>A0A8D0BRG7</accession>
<dbReference type="PANTHER" id="PTHR21496">
    <property type="entry name" value="FERREDOXIN-RELATED"/>
    <property type="match status" value="1"/>
</dbReference>
<organism evidence="11 12">
    <name type="scientific">Salvator merianae</name>
    <name type="common">Argentine black and white tegu</name>
    <name type="synonym">Tupinambis merianae</name>
    <dbReference type="NCBI Taxonomy" id="96440"/>
    <lineage>
        <taxon>Eukaryota</taxon>
        <taxon>Metazoa</taxon>
        <taxon>Chordata</taxon>
        <taxon>Craniata</taxon>
        <taxon>Vertebrata</taxon>
        <taxon>Euteleostomi</taxon>
        <taxon>Lepidosauria</taxon>
        <taxon>Squamata</taxon>
        <taxon>Bifurcata</taxon>
        <taxon>Unidentata</taxon>
        <taxon>Episquamata</taxon>
        <taxon>Laterata</taxon>
        <taxon>Teiioidea</taxon>
        <taxon>Teiidae</taxon>
        <taxon>Salvator</taxon>
    </lineage>
</organism>
<dbReference type="AlphaFoldDB" id="A0A8D0BRG7"/>
<protein>
    <recommendedName>
        <fullName evidence="9 10">Rieske domain-containing protein</fullName>
    </recommendedName>
</protein>
<dbReference type="Gene3D" id="2.102.10.10">
    <property type="entry name" value="Rieske [2Fe-2S] iron-sulphur domain"/>
    <property type="match status" value="1"/>
</dbReference>